<accession>A0ABN8M0B4</accession>
<feature type="compositionally biased region" description="Low complexity" evidence="1">
    <location>
        <begin position="111"/>
        <end position="122"/>
    </location>
</feature>
<dbReference type="EMBL" id="CALNXI010000163">
    <property type="protein sequence ID" value="CAH3020916.1"/>
    <property type="molecule type" value="Genomic_DNA"/>
</dbReference>
<name>A0ABN8M0B4_9CNID</name>
<dbReference type="Proteomes" id="UP001159427">
    <property type="component" value="Unassembled WGS sequence"/>
</dbReference>
<feature type="region of interest" description="Disordered" evidence="1">
    <location>
        <begin position="95"/>
        <end position="162"/>
    </location>
</feature>
<evidence type="ECO:0000256" key="1">
    <source>
        <dbReference type="SAM" id="MobiDB-lite"/>
    </source>
</evidence>
<reference evidence="2 3" key="1">
    <citation type="submission" date="2022-05" db="EMBL/GenBank/DDBJ databases">
        <authorList>
            <consortium name="Genoscope - CEA"/>
            <person name="William W."/>
        </authorList>
    </citation>
    <scope>NUCLEOTIDE SEQUENCE [LARGE SCALE GENOMIC DNA]</scope>
</reference>
<feature type="region of interest" description="Disordered" evidence="1">
    <location>
        <begin position="185"/>
        <end position="204"/>
    </location>
</feature>
<proteinExistence type="predicted"/>
<keyword evidence="3" id="KW-1185">Reference proteome</keyword>
<sequence length="277" mass="31171">MNRTVVRTPRSVNRGVRNSLSQSFNDLSCSQELYAITSSLASPSGNEKEKCASFPSIALPKLSSVIEKDDFHCHLSSTLPRVETVAYTGTSIKQAQLNQKRPKSCTARVQSPTSSSSPLRTPEILRRNRRPRPSLPLAINSDHFHNPPSSPTLRTKSPNHAFYSKPLNLSKSAAVEETELVDQVRQRRSQDVRTTDGLCSTPPMSPALLRKFENSDKTVRKAKNLIDDYKRSNQHHRRQQEERKSLAEAMEEVKNCRYLRIVKTKDTCGTLKEKAGD</sequence>
<protein>
    <submittedName>
        <fullName evidence="2">Uncharacterized protein</fullName>
    </submittedName>
</protein>
<evidence type="ECO:0000313" key="3">
    <source>
        <dbReference type="Proteomes" id="UP001159427"/>
    </source>
</evidence>
<evidence type="ECO:0000313" key="2">
    <source>
        <dbReference type="EMBL" id="CAH3020916.1"/>
    </source>
</evidence>
<feature type="compositionally biased region" description="Basic and acidic residues" evidence="1">
    <location>
        <begin position="185"/>
        <end position="194"/>
    </location>
</feature>
<gene>
    <name evidence="2" type="ORF">PEVE_00009174</name>
</gene>
<comment type="caution">
    <text evidence="2">The sequence shown here is derived from an EMBL/GenBank/DDBJ whole genome shotgun (WGS) entry which is preliminary data.</text>
</comment>
<organism evidence="2 3">
    <name type="scientific">Porites evermanni</name>
    <dbReference type="NCBI Taxonomy" id="104178"/>
    <lineage>
        <taxon>Eukaryota</taxon>
        <taxon>Metazoa</taxon>
        <taxon>Cnidaria</taxon>
        <taxon>Anthozoa</taxon>
        <taxon>Hexacorallia</taxon>
        <taxon>Scleractinia</taxon>
        <taxon>Fungiina</taxon>
        <taxon>Poritidae</taxon>
        <taxon>Porites</taxon>
    </lineage>
</organism>